<dbReference type="SUPFAM" id="SSF52540">
    <property type="entry name" value="P-loop containing nucleoside triphosphate hydrolases"/>
    <property type="match status" value="1"/>
</dbReference>
<dbReference type="PANTHER" id="PTHR10465">
    <property type="entry name" value="TRANSMEMBRANE GTPASE FZO1"/>
    <property type="match status" value="1"/>
</dbReference>
<comment type="catalytic activity">
    <reaction evidence="11">
        <text>GTP + H2O = GDP + phosphate + H(+)</text>
        <dbReference type="Rhea" id="RHEA:19669"/>
        <dbReference type="ChEBI" id="CHEBI:15377"/>
        <dbReference type="ChEBI" id="CHEBI:15378"/>
        <dbReference type="ChEBI" id="CHEBI:37565"/>
        <dbReference type="ChEBI" id="CHEBI:43474"/>
        <dbReference type="ChEBI" id="CHEBI:58189"/>
    </reaction>
</comment>
<keyword evidence="9" id="KW-0342">GTP-binding</keyword>
<protein>
    <recommendedName>
        <fullName evidence="14">Dynamin-type G domain-containing protein</fullName>
    </recommendedName>
</protein>
<dbReference type="FunFam" id="3.40.50.300:FF:000638">
    <property type="entry name" value="Transmembrane GTPase Fzo1, putative"/>
    <property type="match status" value="1"/>
</dbReference>
<dbReference type="PROSITE" id="PS51718">
    <property type="entry name" value="G_DYNAMIN_2"/>
    <property type="match status" value="1"/>
</dbReference>
<dbReference type="InterPro" id="IPR027417">
    <property type="entry name" value="P-loop_NTPase"/>
</dbReference>
<keyword evidence="8" id="KW-0496">Mitochondrion</keyword>
<dbReference type="InterPro" id="IPR045063">
    <property type="entry name" value="Dynamin_N"/>
</dbReference>
<dbReference type="Proteomes" id="UP001385951">
    <property type="component" value="Unassembled WGS sequence"/>
</dbReference>
<feature type="compositionally biased region" description="Polar residues" evidence="13">
    <location>
        <begin position="20"/>
        <end position="29"/>
    </location>
</feature>
<feature type="coiled-coil region" evidence="12">
    <location>
        <begin position="849"/>
        <end position="876"/>
    </location>
</feature>
<evidence type="ECO:0000256" key="13">
    <source>
        <dbReference type="SAM" id="MobiDB-lite"/>
    </source>
</evidence>
<dbReference type="GO" id="GO:0005525">
    <property type="term" value="F:GTP binding"/>
    <property type="evidence" value="ECO:0007669"/>
    <property type="project" value="UniProtKB-KW"/>
</dbReference>
<dbReference type="GO" id="GO:0051646">
    <property type="term" value="P:mitochondrion localization"/>
    <property type="evidence" value="ECO:0007669"/>
    <property type="project" value="TreeGrafter"/>
</dbReference>
<evidence type="ECO:0000256" key="9">
    <source>
        <dbReference type="ARBA" id="ARBA00023134"/>
    </source>
</evidence>
<dbReference type="InterPro" id="IPR030381">
    <property type="entry name" value="G_DYNAMIN_dom"/>
</dbReference>
<comment type="caution">
    <text evidence="15">The sequence shown here is derived from an EMBL/GenBank/DDBJ whole genome shotgun (WGS) entry which is preliminary data.</text>
</comment>
<evidence type="ECO:0000313" key="15">
    <source>
        <dbReference type="EMBL" id="KAK7679826.1"/>
    </source>
</evidence>
<sequence>MSEDESKVVGDGTHPAGTPHNGNGKLNNQFSALEDDATTLAGGIDEEDSHQTGLNHSQPASVMYVPEEGGFAGDANTLVDGQEGFRNGSSSKGLLNSKNQGLKVSLQQLNYNQSKLALDRSINQTVELLYELVTENSVRPIFYPASAEDSNNVLLNSRKAHLALVRQNISINSKSLAKAKIDPEALKEDDDEDVPEFKILKLHLKVGNNSQNTDIVSSLDKQSIARLLEQRLNQQVKYLLNLKDRVDDTSSKVFVTGDLNAGKSTFCNALLRRKILPEDQQPCTSVFCEIIDAKKENASIEEVHAIRIGQEYNIRDETTYEIHPLKNLEDLVYECDTYSLLKVYVLDNRTFQESLLRNGVIDIKLIDAPGLNMDLYQTTQVFSRQEEIDLVVFVVNAENHFTLSAREFIAAAAAEKRYVFIVVNRFDNIRDKNKCINKIMEQVKDLSPDSHKDAKEFVHFVSSADVLDGSPGGGDGPDDGPDDNSDNNRNPRDPNFDQLEASLRKFVLEKRAISKLLPAKSYIINLLNDLKVLSTVNEKIYAQEKQDKLDELKGKVAPKYDEIMYKSAAISDSITKLVERTCSEVYDLAKNDILTTLSNFGDHQVVRYQGLQNLYEYAKQTQKVMIDTILSSVQNSESSAKTLTSQRVDEIIKFGQNTLGEEFLNDKVFNSDLMFTRRRDTIKKKLDDLIDFTDFFDPSFDSMMLWLGIPKDYISGTRQQLNYYNPATLLTSIPKNTMALKEQIPTQLTLHTLYSSTKLLTTGALIRKLYSLSHLLKPQVLKQIVGPILLGVGGFTVYYLINDIPNAFPRKQARKIKSQIYEMDYAHVNADRISKECRQVLNYPSRQVMNNFQTSIDKRNVEKERLEKEIKDAEISHNYFLGLLDKINNQREFVNEIDLENVNTVD</sequence>
<organism evidence="15 16">
    <name type="scientific">Cerrena zonata</name>
    <dbReference type="NCBI Taxonomy" id="2478898"/>
    <lineage>
        <taxon>Eukaryota</taxon>
        <taxon>Fungi</taxon>
        <taxon>Dikarya</taxon>
        <taxon>Basidiomycota</taxon>
        <taxon>Agaricomycotina</taxon>
        <taxon>Agaricomycetes</taxon>
        <taxon>Polyporales</taxon>
        <taxon>Cerrenaceae</taxon>
        <taxon>Cerrena</taxon>
    </lineage>
</organism>
<dbReference type="GO" id="GO:0008053">
    <property type="term" value="P:mitochondrial fusion"/>
    <property type="evidence" value="ECO:0007669"/>
    <property type="project" value="TreeGrafter"/>
</dbReference>
<keyword evidence="10" id="KW-0472">Membrane</keyword>
<gene>
    <name evidence="15" type="ORF">QCA50_017152</name>
</gene>
<dbReference type="InterPro" id="IPR027094">
    <property type="entry name" value="Mitofusin_fam"/>
</dbReference>
<keyword evidence="5" id="KW-0378">Hydrolase</keyword>
<evidence type="ECO:0000259" key="14">
    <source>
        <dbReference type="PROSITE" id="PS51718"/>
    </source>
</evidence>
<dbReference type="GO" id="GO:0005741">
    <property type="term" value="C:mitochondrial outer membrane"/>
    <property type="evidence" value="ECO:0007669"/>
    <property type="project" value="UniProtKB-SubCell"/>
</dbReference>
<dbReference type="Pfam" id="PF00350">
    <property type="entry name" value="Dynamin_N"/>
    <property type="match status" value="1"/>
</dbReference>
<evidence type="ECO:0000256" key="3">
    <source>
        <dbReference type="ARBA" id="ARBA00022741"/>
    </source>
</evidence>
<keyword evidence="16" id="KW-1185">Reference proteome</keyword>
<dbReference type="PANTHER" id="PTHR10465:SF0">
    <property type="entry name" value="SARCALUMENIN"/>
    <property type="match status" value="1"/>
</dbReference>
<proteinExistence type="predicted"/>
<dbReference type="AlphaFoldDB" id="A0AAW0FGD6"/>
<feature type="compositionally biased region" description="Acidic residues" evidence="13">
    <location>
        <begin position="476"/>
        <end position="485"/>
    </location>
</feature>
<feature type="region of interest" description="Disordered" evidence="13">
    <location>
        <begin position="1"/>
        <end position="29"/>
    </location>
</feature>
<keyword evidence="2" id="KW-0812">Transmembrane</keyword>
<evidence type="ECO:0000256" key="7">
    <source>
        <dbReference type="ARBA" id="ARBA00023054"/>
    </source>
</evidence>
<evidence type="ECO:0000313" key="16">
    <source>
        <dbReference type="Proteomes" id="UP001385951"/>
    </source>
</evidence>
<keyword evidence="7 12" id="KW-0175">Coiled coil</keyword>
<dbReference type="Gene3D" id="3.40.50.300">
    <property type="entry name" value="P-loop containing nucleotide triphosphate hydrolases"/>
    <property type="match status" value="1"/>
</dbReference>
<evidence type="ECO:0000256" key="2">
    <source>
        <dbReference type="ARBA" id="ARBA00022692"/>
    </source>
</evidence>
<evidence type="ECO:0000256" key="1">
    <source>
        <dbReference type="ARBA" id="ARBA00004374"/>
    </source>
</evidence>
<keyword evidence="4" id="KW-1000">Mitochondrion outer membrane</keyword>
<evidence type="ECO:0000256" key="4">
    <source>
        <dbReference type="ARBA" id="ARBA00022787"/>
    </source>
</evidence>
<evidence type="ECO:0000256" key="6">
    <source>
        <dbReference type="ARBA" id="ARBA00022989"/>
    </source>
</evidence>
<evidence type="ECO:0000256" key="5">
    <source>
        <dbReference type="ARBA" id="ARBA00022801"/>
    </source>
</evidence>
<name>A0AAW0FGD6_9APHY</name>
<dbReference type="GO" id="GO:0003924">
    <property type="term" value="F:GTPase activity"/>
    <property type="evidence" value="ECO:0007669"/>
    <property type="project" value="InterPro"/>
</dbReference>
<dbReference type="EMBL" id="JASBNA010000055">
    <property type="protein sequence ID" value="KAK7679826.1"/>
    <property type="molecule type" value="Genomic_DNA"/>
</dbReference>
<feature type="region of interest" description="Disordered" evidence="13">
    <location>
        <begin position="465"/>
        <end position="495"/>
    </location>
</feature>
<evidence type="ECO:0000256" key="12">
    <source>
        <dbReference type="SAM" id="Coils"/>
    </source>
</evidence>
<evidence type="ECO:0000256" key="8">
    <source>
        <dbReference type="ARBA" id="ARBA00023128"/>
    </source>
</evidence>
<feature type="domain" description="Dynamin-type G" evidence="14">
    <location>
        <begin position="247"/>
        <end position="537"/>
    </location>
</feature>
<evidence type="ECO:0000256" key="10">
    <source>
        <dbReference type="ARBA" id="ARBA00023136"/>
    </source>
</evidence>
<keyword evidence="6" id="KW-1133">Transmembrane helix</keyword>
<keyword evidence="3" id="KW-0547">Nucleotide-binding</keyword>
<evidence type="ECO:0000256" key="11">
    <source>
        <dbReference type="ARBA" id="ARBA00048548"/>
    </source>
</evidence>
<accession>A0AAW0FGD6</accession>
<comment type="subcellular location">
    <subcellularLocation>
        <location evidence="1">Mitochondrion outer membrane</location>
        <topology evidence="1">Multi-pass membrane protein</topology>
    </subcellularLocation>
</comment>
<reference evidence="15 16" key="1">
    <citation type="submission" date="2022-09" db="EMBL/GenBank/DDBJ databases">
        <authorList>
            <person name="Palmer J.M."/>
        </authorList>
    </citation>
    <scope>NUCLEOTIDE SEQUENCE [LARGE SCALE GENOMIC DNA]</scope>
    <source>
        <strain evidence="15 16">DSM 7382</strain>
    </source>
</reference>